<keyword evidence="1" id="KW-0732">Signal</keyword>
<accession>A0A224Y725</accession>
<dbReference type="EMBL" id="GFPF01000163">
    <property type="protein sequence ID" value="MAA11309.1"/>
    <property type="molecule type" value="Transcribed_RNA"/>
</dbReference>
<evidence type="ECO:0000313" key="2">
    <source>
        <dbReference type="EMBL" id="MAA11309.1"/>
    </source>
</evidence>
<protein>
    <submittedName>
        <fullName evidence="2">8.9 kDa family member</fullName>
    </submittedName>
</protein>
<feature type="chain" id="PRO_5012013691" evidence="1">
    <location>
        <begin position="26"/>
        <end position="116"/>
    </location>
</feature>
<proteinExistence type="predicted"/>
<organism evidence="2">
    <name type="scientific">Rhipicephalus zambeziensis</name>
    <dbReference type="NCBI Taxonomy" id="60191"/>
    <lineage>
        <taxon>Eukaryota</taxon>
        <taxon>Metazoa</taxon>
        <taxon>Ecdysozoa</taxon>
        <taxon>Arthropoda</taxon>
        <taxon>Chelicerata</taxon>
        <taxon>Arachnida</taxon>
        <taxon>Acari</taxon>
        <taxon>Parasitiformes</taxon>
        <taxon>Ixodida</taxon>
        <taxon>Ixodoidea</taxon>
        <taxon>Ixodidae</taxon>
        <taxon>Rhipicephalinae</taxon>
        <taxon>Rhipicephalus</taxon>
        <taxon>Rhipicephalus</taxon>
    </lineage>
</organism>
<reference evidence="2" key="1">
    <citation type="journal article" date="2017" name="Parasit. Vectors">
        <title>Sialotranscriptomics of Rhipicephalus zambeziensis reveals intricate expression profiles of secretory proteins and suggests tight temporal transcriptional regulation during blood-feeding.</title>
        <authorList>
            <person name="de Castro M.H."/>
            <person name="de Klerk D."/>
            <person name="Pienaar R."/>
            <person name="Rees D.J.G."/>
            <person name="Mans B.J."/>
        </authorList>
    </citation>
    <scope>NUCLEOTIDE SEQUENCE</scope>
    <source>
        <tissue evidence="2">Salivary glands</tissue>
    </source>
</reference>
<dbReference type="AlphaFoldDB" id="A0A224Y725"/>
<evidence type="ECO:0000256" key="1">
    <source>
        <dbReference type="SAM" id="SignalP"/>
    </source>
</evidence>
<sequence length="116" mass="13395">MAIKMSLHIILMVFILCGTFMELETKKDTPSEKRDCKTLKAPRPQGYVPCTVGNTTIDHGKTKPANSRRCFGYYCWNGTVTPIECRISIPLSNENYTYKRQEGTWPRCCYWVRTCT</sequence>
<name>A0A224Y725_9ACAR</name>
<feature type="signal peptide" evidence="1">
    <location>
        <begin position="1"/>
        <end position="25"/>
    </location>
</feature>